<organism evidence="1 2">
    <name type="scientific">Denticeps clupeoides</name>
    <name type="common">denticle herring</name>
    <dbReference type="NCBI Taxonomy" id="299321"/>
    <lineage>
        <taxon>Eukaryota</taxon>
        <taxon>Metazoa</taxon>
        <taxon>Chordata</taxon>
        <taxon>Craniata</taxon>
        <taxon>Vertebrata</taxon>
        <taxon>Euteleostomi</taxon>
        <taxon>Actinopterygii</taxon>
        <taxon>Neopterygii</taxon>
        <taxon>Teleostei</taxon>
        <taxon>Clupei</taxon>
        <taxon>Clupeiformes</taxon>
        <taxon>Denticipitoidei</taxon>
        <taxon>Denticipitidae</taxon>
        <taxon>Denticeps</taxon>
    </lineage>
</organism>
<dbReference type="Proteomes" id="UP000694580">
    <property type="component" value="Chromosome 6"/>
</dbReference>
<protein>
    <submittedName>
        <fullName evidence="1">Uncharacterized protein</fullName>
    </submittedName>
</protein>
<name>A0AAY4A7T1_9TELE</name>
<sequence length="194" mass="22070">MWSFVFFHDNDINVKHWVSVTLTQVSCHDCAPHRQKELPTNDIVECGATHVFRLRPHSDWQEPSTNYIIEGGATQAGKDLPTVNMAYFTETNKMSDAQLMQQLALLWWLKSDSVESKDLLTAVTSVQVGREILHRLSGQDNVDIFKRDCIQNVVDFVKKKPQASQQELNAEVEKQVLLFASRVQALESTPLAPY</sequence>
<dbReference type="GeneTree" id="ENSGT00610000087474"/>
<evidence type="ECO:0000313" key="1">
    <source>
        <dbReference type="Ensembl" id="ENSDCDP00010004075.1"/>
    </source>
</evidence>
<dbReference type="AlphaFoldDB" id="A0AAY4A7T1"/>
<evidence type="ECO:0000313" key="2">
    <source>
        <dbReference type="Proteomes" id="UP000694580"/>
    </source>
</evidence>
<accession>A0AAY4A7T1</accession>
<keyword evidence="2" id="KW-1185">Reference proteome</keyword>
<dbReference type="Ensembl" id="ENSDCDT00010004229.1">
    <property type="protein sequence ID" value="ENSDCDP00010004075.1"/>
    <property type="gene ID" value="ENSDCDG00010001833.1"/>
</dbReference>
<proteinExistence type="predicted"/>
<reference evidence="1 2" key="1">
    <citation type="submission" date="2020-06" db="EMBL/GenBank/DDBJ databases">
        <authorList>
            <consortium name="Wellcome Sanger Institute Data Sharing"/>
        </authorList>
    </citation>
    <scope>NUCLEOTIDE SEQUENCE [LARGE SCALE GENOMIC DNA]</scope>
</reference>
<reference evidence="1" key="3">
    <citation type="submission" date="2025-09" db="UniProtKB">
        <authorList>
            <consortium name="Ensembl"/>
        </authorList>
    </citation>
    <scope>IDENTIFICATION</scope>
</reference>
<reference evidence="1" key="2">
    <citation type="submission" date="2025-08" db="UniProtKB">
        <authorList>
            <consortium name="Ensembl"/>
        </authorList>
    </citation>
    <scope>IDENTIFICATION</scope>
</reference>